<protein>
    <submittedName>
        <fullName evidence="4">YrrS family protein</fullName>
    </submittedName>
</protein>
<accession>A0ABU8H965</accession>
<comment type="caution">
    <text evidence="4">The sequence shown here is derived from an EMBL/GenBank/DDBJ whole genome shotgun (WGS) entry which is preliminary data.</text>
</comment>
<gene>
    <name evidence="4" type="ORF">WAK64_01535</name>
</gene>
<name>A0ABU8H965_9BACI</name>
<feature type="domain" description="DUF1510" evidence="3">
    <location>
        <begin position="130"/>
        <end position="220"/>
    </location>
</feature>
<organism evidence="4 5">
    <name type="scientific">Bacillus spongiae</name>
    <dbReference type="NCBI Taxonomy" id="2683610"/>
    <lineage>
        <taxon>Bacteria</taxon>
        <taxon>Bacillati</taxon>
        <taxon>Bacillota</taxon>
        <taxon>Bacilli</taxon>
        <taxon>Bacillales</taxon>
        <taxon>Bacillaceae</taxon>
        <taxon>Bacillus</taxon>
    </lineage>
</organism>
<evidence type="ECO:0000313" key="5">
    <source>
        <dbReference type="Proteomes" id="UP001312865"/>
    </source>
</evidence>
<keyword evidence="5" id="KW-1185">Reference proteome</keyword>
<evidence type="ECO:0000256" key="1">
    <source>
        <dbReference type="SAM" id="MobiDB-lite"/>
    </source>
</evidence>
<dbReference type="RefSeq" id="WP_336585156.1">
    <property type="nucleotide sequence ID" value="NZ_JBBAXC010000001.1"/>
</dbReference>
<keyword evidence="2" id="KW-0472">Membrane</keyword>
<evidence type="ECO:0000313" key="4">
    <source>
        <dbReference type="EMBL" id="MEI5905746.1"/>
    </source>
</evidence>
<dbReference type="Proteomes" id="UP001312865">
    <property type="component" value="Unassembled WGS sequence"/>
</dbReference>
<reference evidence="4 5" key="1">
    <citation type="journal article" date="2018" name="J. Microbiol.">
        <title>Bacillus spongiae sp. nov., isolated from sponge of Jeju Island.</title>
        <authorList>
            <person name="Lee G.E."/>
            <person name="Im W.T."/>
            <person name="Park J.S."/>
        </authorList>
    </citation>
    <scope>NUCLEOTIDE SEQUENCE [LARGE SCALE GENOMIC DNA]</scope>
    <source>
        <strain evidence="4 5">135PIL107-10</strain>
    </source>
</reference>
<evidence type="ECO:0000256" key="2">
    <source>
        <dbReference type="SAM" id="Phobius"/>
    </source>
</evidence>
<dbReference type="EMBL" id="JBBAXC010000001">
    <property type="protein sequence ID" value="MEI5905746.1"/>
    <property type="molecule type" value="Genomic_DNA"/>
</dbReference>
<sequence length="232" mass="26279">MSYLSRSDKRSKRKNKNLMLNSLILVVLALISVVGYQIVFGDKQQAATSAKKEVSQSDEKENSIIKEETNEEKTPEEGEEDSVETSDESTTDTQVDDIETEIEIEENDQLEDQEIITESTNDPNVENSYVNPNWEPIGTNQTGEHVSSYEIESTDWKEKEKAIAYGANLSEDNLIVWYIENGGAPNKAIGTVTSSDEQEIYRVYIEWINGEGWTPTKVDRLLENDKKQTAEE</sequence>
<dbReference type="Pfam" id="PF07423">
    <property type="entry name" value="DUF1510"/>
    <property type="match status" value="1"/>
</dbReference>
<keyword evidence="2" id="KW-1133">Transmembrane helix</keyword>
<proteinExistence type="predicted"/>
<feature type="transmembrane region" description="Helical" evidence="2">
    <location>
        <begin position="20"/>
        <end position="39"/>
    </location>
</feature>
<feature type="compositionally biased region" description="Basic and acidic residues" evidence="1">
    <location>
        <begin position="50"/>
        <end position="76"/>
    </location>
</feature>
<evidence type="ECO:0000259" key="3">
    <source>
        <dbReference type="Pfam" id="PF07423"/>
    </source>
</evidence>
<dbReference type="InterPro" id="IPR009988">
    <property type="entry name" value="DUF1510"/>
</dbReference>
<feature type="compositionally biased region" description="Acidic residues" evidence="1">
    <location>
        <begin position="77"/>
        <end position="114"/>
    </location>
</feature>
<feature type="region of interest" description="Disordered" evidence="1">
    <location>
        <begin position="47"/>
        <end position="114"/>
    </location>
</feature>
<keyword evidence="2" id="KW-0812">Transmembrane</keyword>